<gene>
    <name evidence="2" type="ORF">LCGC14_1680630</name>
</gene>
<evidence type="ECO:0000256" key="1">
    <source>
        <dbReference type="SAM" id="Phobius"/>
    </source>
</evidence>
<name>A0A0F9HP63_9ZZZZ</name>
<keyword evidence="1" id="KW-0472">Membrane</keyword>
<dbReference type="PANTHER" id="PTHR34655">
    <property type="entry name" value="CONSERVED WITHIN P. AEROPHILUM"/>
    <property type="match status" value="1"/>
</dbReference>
<dbReference type="Pfam" id="PF13686">
    <property type="entry name" value="DrsE_2"/>
    <property type="match status" value="2"/>
</dbReference>
<proteinExistence type="predicted"/>
<feature type="transmembrane region" description="Helical" evidence="1">
    <location>
        <begin position="20"/>
        <end position="46"/>
    </location>
</feature>
<organism evidence="2">
    <name type="scientific">marine sediment metagenome</name>
    <dbReference type="NCBI Taxonomy" id="412755"/>
    <lineage>
        <taxon>unclassified sequences</taxon>
        <taxon>metagenomes</taxon>
        <taxon>ecological metagenomes</taxon>
    </lineage>
</organism>
<dbReference type="InterPro" id="IPR027396">
    <property type="entry name" value="DsrEFH-like"/>
</dbReference>
<reference evidence="2" key="1">
    <citation type="journal article" date="2015" name="Nature">
        <title>Complex archaea that bridge the gap between prokaryotes and eukaryotes.</title>
        <authorList>
            <person name="Spang A."/>
            <person name="Saw J.H."/>
            <person name="Jorgensen S.L."/>
            <person name="Zaremba-Niedzwiedzka K."/>
            <person name="Martijn J."/>
            <person name="Lind A.E."/>
            <person name="van Eijk R."/>
            <person name="Schleper C."/>
            <person name="Guy L."/>
            <person name="Ettema T.J."/>
        </authorList>
    </citation>
    <scope>NUCLEOTIDE SEQUENCE</scope>
</reference>
<protein>
    <submittedName>
        <fullName evidence="2">Uncharacterized protein</fullName>
    </submittedName>
</protein>
<dbReference type="AlphaFoldDB" id="A0A0F9HP63"/>
<dbReference type="InterPro" id="IPR032836">
    <property type="entry name" value="DsrE2-like"/>
</dbReference>
<accession>A0A0F9HP63</accession>
<keyword evidence="1" id="KW-1133">Transmembrane helix</keyword>
<keyword evidence="1" id="KW-0812">Transmembrane</keyword>
<sequence>MVKKISFIVKDKSFEKFMMMTILGTTGNALDIEMHFFFTFWGLYLLKKKFKPKVAGMPFPMKGMGAKIFTKRLKKTGIENPWELIKEAVAEGKMKLYPCTTTMDLMGIKREDMFDFVEEPIGAAGFLEICDDADGIVSL</sequence>
<dbReference type="Gene3D" id="3.40.1260.10">
    <property type="entry name" value="DsrEFH-like"/>
    <property type="match status" value="1"/>
</dbReference>
<comment type="caution">
    <text evidence="2">The sequence shown here is derived from an EMBL/GenBank/DDBJ whole genome shotgun (WGS) entry which is preliminary data.</text>
</comment>
<dbReference type="EMBL" id="LAZR01014560">
    <property type="protein sequence ID" value="KKM16952.1"/>
    <property type="molecule type" value="Genomic_DNA"/>
</dbReference>
<evidence type="ECO:0000313" key="2">
    <source>
        <dbReference type="EMBL" id="KKM16952.1"/>
    </source>
</evidence>
<dbReference type="PANTHER" id="PTHR34655:SF2">
    <property type="entry name" value="PEROXIREDOXIN FAMILY PROTEIN"/>
    <property type="match status" value="1"/>
</dbReference>
<dbReference type="SUPFAM" id="SSF75169">
    <property type="entry name" value="DsrEFH-like"/>
    <property type="match status" value="1"/>
</dbReference>